<sequence length="717" mass="80147">MAVEESGHGPEIRGGARARHEVRGPSGTPSVRTAPGGQVPRASHPSEQRATASGLSTLGTSRADISPTRTRSTPPSTPSTSGDDLANGSDGRGLQQTGLGTPQSIAPPPVLVPRLGDLHKRRASASPEKFNTDKFEPLPLRLDTSFASGNGTSQPPAKRARLENKIEIEYDESGTPRIASVTPTWALPSGRKIAVPLNSAASLRTPADEAFSVLNGFLRHGDLLLLLVSYLNIPSLISLYSISKPFHAIFNRHFTAFIVACMRTWTPNADKIWPWRCYQSLCIKDPNLRQKSSFANKEVEKIGQDLRDVPSLRWLQMVVWRQGVCKDMLIQLATKGLRCPPGTLDAVKKMWFVLDLPLNAHRIALCRTEAYITKKVIYDATLFFLKVDMAFTDPACAVYPMAGPHTNMHAYPARYQRKGHVGCDLREMLISEKSFTPLWRVLRGWSPDPSEPAFHMNRLDVLKLWVRHKYKPRDAAPAEAREGSIMGIPWDQVGTAGLERTGVSVYHLADGSSRAVTNPSFRFVTPEQQNAIDQQLYPHRKQLLLPTDKPREPLLRPDELLIRESVRRRMSLHGAWGRMMLYGFCDNWGRNLPVRSEDELLKWSNGKVPKHPLYTDEEFARLQSSREDPVRTLVHPQPGPSTPASATTPTPRSLAGLDEAQKKAAIAEMFSEERIQKLAQREKESAQAIWQESPWGKLQFTRPYVPRWTKLAAGRRR</sequence>
<accession>A0A6G1L8L0</accession>
<proteinExistence type="predicted"/>
<dbReference type="Proteomes" id="UP000799436">
    <property type="component" value="Unassembled WGS sequence"/>
</dbReference>
<dbReference type="OrthoDB" id="4966at2759"/>
<gene>
    <name evidence="2" type="ORF">EJ03DRAFT_351942</name>
</gene>
<feature type="compositionally biased region" description="Low complexity" evidence="1">
    <location>
        <begin position="66"/>
        <end position="81"/>
    </location>
</feature>
<keyword evidence="3" id="KW-1185">Reference proteome</keyword>
<feature type="region of interest" description="Disordered" evidence="1">
    <location>
        <begin position="1"/>
        <end position="113"/>
    </location>
</feature>
<organism evidence="2 3">
    <name type="scientific">Teratosphaeria nubilosa</name>
    <dbReference type="NCBI Taxonomy" id="161662"/>
    <lineage>
        <taxon>Eukaryota</taxon>
        <taxon>Fungi</taxon>
        <taxon>Dikarya</taxon>
        <taxon>Ascomycota</taxon>
        <taxon>Pezizomycotina</taxon>
        <taxon>Dothideomycetes</taxon>
        <taxon>Dothideomycetidae</taxon>
        <taxon>Mycosphaerellales</taxon>
        <taxon>Teratosphaeriaceae</taxon>
        <taxon>Teratosphaeria</taxon>
    </lineage>
</organism>
<feature type="region of interest" description="Disordered" evidence="1">
    <location>
        <begin position="625"/>
        <end position="653"/>
    </location>
</feature>
<dbReference type="AlphaFoldDB" id="A0A6G1L8L0"/>
<evidence type="ECO:0000313" key="2">
    <source>
        <dbReference type="EMBL" id="KAF2768758.1"/>
    </source>
</evidence>
<dbReference type="EMBL" id="ML995841">
    <property type="protein sequence ID" value="KAF2768758.1"/>
    <property type="molecule type" value="Genomic_DNA"/>
</dbReference>
<protein>
    <recommendedName>
        <fullName evidence="4">F-box domain-containing protein</fullName>
    </recommendedName>
</protein>
<reference evidence="2" key="1">
    <citation type="journal article" date="2020" name="Stud. Mycol.">
        <title>101 Dothideomycetes genomes: a test case for predicting lifestyles and emergence of pathogens.</title>
        <authorList>
            <person name="Haridas S."/>
            <person name="Albert R."/>
            <person name="Binder M."/>
            <person name="Bloem J."/>
            <person name="Labutti K."/>
            <person name="Salamov A."/>
            <person name="Andreopoulos B."/>
            <person name="Baker S."/>
            <person name="Barry K."/>
            <person name="Bills G."/>
            <person name="Bluhm B."/>
            <person name="Cannon C."/>
            <person name="Castanera R."/>
            <person name="Culley D."/>
            <person name="Daum C."/>
            <person name="Ezra D."/>
            <person name="Gonzalez J."/>
            <person name="Henrissat B."/>
            <person name="Kuo A."/>
            <person name="Liang C."/>
            <person name="Lipzen A."/>
            <person name="Lutzoni F."/>
            <person name="Magnuson J."/>
            <person name="Mondo S."/>
            <person name="Nolan M."/>
            <person name="Ohm R."/>
            <person name="Pangilinan J."/>
            <person name="Park H.-J."/>
            <person name="Ramirez L."/>
            <person name="Alfaro M."/>
            <person name="Sun H."/>
            <person name="Tritt A."/>
            <person name="Yoshinaga Y."/>
            <person name="Zwiers L.-H."/>
            <person name="Turgeon B."/>
            <person name="Goodwin S."/>
            <person name="Spatafora J."/>
            <person name="Crous P."/>
            <person name="Grigoriev I."/>
        </authorList>
    </citation>
    <scope>NUCLEOTIDE SEQUENCE</scope>
    <source>
        <strain evidence="2">CBS 116005</strain>
    </source>
</reference>
<name>A0A6G1L8L0_9PEZI</name>
<evidence type="ECO:0000256" key="1">
    <source>
        <dbReference type="SAM" id="MobiDB-lite"/>
    </source>
</evidence>
<feature type="compositionally biased region" description="Basic and acidic residues" evidence="1">
    <location>
        <begin position="1"/>
        <end position="11"/>
    </location>
</feature>
<feature type="compositionally biased region" description="Polar residues" evidence="1">
    <location>
        <begin position="94"/>
        <end position="104"/>
    </location>
</feature>
<evidence type="ECO:0008006" key="4">
    <source>
        <dbReference type="Google" id="ProtNLM"/>
    </source>
</evidence>
<feature type="compositionally biased region" description="Polar residues" evidence="1">
    <location>
        <begin position="48"/>
        <end position="60"/>
    </location>
</feature>
<feature type="compositionally biased region" description="Low complexity" evidence="1">
    <location>
        <begin position="642"/>
        <end position="651"/>
    </location>
</feature>
<evidence type="ECO:0000313" key="3">
    <source>
        <dbReference type="Proteomes" id="UP000799436"/>
    </source>
</evidence>